<dbReference type="GO" id="GO:0003755">
    <property type="term" value="F:peptidyl-prolyl cis-trans isomerase activity"/>
    <property type="evidence" value="ECO:0007669"/>
    <property type="project" value="InterPro"/>
</dbReference>
<comment type="similarity">
    <text evidence="11">Belongs to the PpiD chaperone family.</text>
</comment>
<comment type="subcellular location">
    <subcellularLocation>
        <location evidence="1">Cell inner membrane</location>
        <topology evidence="1">Single-pass type II membrane protein</topology>
        <orientation evidence="1">Periplasmic side</orientation>
    </subcellularLocation>
</comment>
<evidence type="ECO:0000256" key="9">
    <source>
        <dbReference type="ARBA" id="ARBA00030642"/>
    </source>
</evidence>
<feature type="transmembrane region" description="Helical" evidence="14">
    <location>
        <begin position="12"/>
        <end position="30"/>
    </location>
</feature>
<organism evidence="16 17">
    <name type="scientific">Amphiplicatus metriothermophilus</name>
    <dbReference type="NCBI Taxonomy" id="1519374"/>
    <lineage>
        <taxon>Bacteria</taxon>
        <taxon>Pseudomonadati</taxon>
        <taxon>Pseudomonadota</taxon>
        <taxon>Alphaproteobacteria</taxon>
        <taxon>Parvularculales</taxon>
        <taxon>Parvularculaceae</taxon>
        <taxon>Amphiplicatus</taxon>
    </lineage>
</organism>
<keyword evidence="7 14" id="KW-0472">Membrane</keyword>
<dbReference type="Proteomes" id="UP000198346">
    <property type="component" value="Unassembled WGS sequence"/>
</dbReference>
<dbReference type="InterPro" id="IPR046357">
    <property type="entry name" value="PPIase_dom_sf"/>
</dbReference>
<name>A0A239PZY8_9PROT</name>
<evidence type="ECO:0000256" key="4">
    <source>
        <dbReference type="ARBA" id="ARBA00022519"/>
    </source>
</evidence>
<evidence type="ECO:0000313" key="16">
    <source>
        <dbReference type="EMBL" id="SNT75834.1"/>
    </source>
</evidence>
<dbReference type="AlphaFoldDB" id="A0A239PZY8"/>
<gene>
    <name evidence="16" type="ORF">SAMN06297382_2927</name>
</gene>
<reference evidence="16 17" key="1">
    <citation type="submission" date="2017-07" db="EMBL/GenBank/DDBJ databases">
        <authorList>
            <person name="Sun Z.S."/>
            <person name="Albrecht U."/>
            <person name="Echele G."/>
            <person name="Lee C.C."/>
        </authorList>
    </citation>
    <scope>NUCLEOTIDE SEQUENCE [LARGE SCALE GENOMIC DNA]</scope>
    <source>
        <strain evidence="16 17">CGMCC 1.12710</strain>
    </source>
</reference>
<dbReference type="InterPro" id="IPR000297">
    <property type="entry name" value="PPIase_PpiC"/>
</dbReference>
<dbReference type="SUPFAM" id="SSF54534">
    <property type="entry name" value="FKBP-like"/>
    <property type="match status" value="1"/>
</dbReference>
<dbReference type="SUPFAM" id="SSF109998">
    <property type="entry name" value="Triger factor/SurA peptide-binding domain-like"/>
    <property type="match status" value="1"/>
</dbReference>
<evidence type="ECO:0000256" key="14">
    <source>
        <dbReference type="SAM" id="Phobius"/>
    </source>
</evidence>
<keyword evidence="4" id="KW-0997">Cell inner membrane</keyword>
<evidence type="ECO:0000256" key="11">
    <source>
        <dbReference type="ARBA" id="ARBA00038408"/>
    </source>
</evidence>
<dbReference type="InterPro" id="IPR027304">
    <property type="entry name" value="Trigger_fact/SurA_dom_sf"/>
</dbReference>
<sequence length="631" mass="69596">MLQQVRSALKGVVAWFVIVLLVLAFALWGVPELRNFAQGSPLRVGKVGFSNQAILNEFNRQMTARRNETGEAFTREDAIAAGLPDAVISTLAARSVLEQEAGKLGLVMPRSVVRDYLHTNERFQNPATGRFDQFALESILSANGFTPSQFEEVLKRDLLRTELIQSVAAGGLAPRPMAEAILLREVEQRRIAYLTVTQDMAGAPEKPTPEALRAYYEENAAAFTAPEYRSFTAVILREADFREGREAPEEDLRRLYEANKSRLYDIPEKRTIYQATFDSEAEAQAAASALRQGRPFEEIAAQRGLSLEATTFEDIERGDLLDPKVAEAAFDPALGPGDVADPVQGFFGWSVVQVADVTAPETKTFEDVREELESQYFAQDSRRRMFEAIEAIEMARDTGANLVQAAENAGVAARRVGPVDSSGRTPDGEAVADLPAKVLQEAFRLEEADESTAIELEDKDGYFFVHVDDVTPPALRPYESVAEAVEARWRREEAQARIEAVVAEIRQAVADGASLEEAAAPYNRAPIVEVIDRSVRNETFSPALVEDIFFADLGALVSGPAGYGQAHVIAEVREIDFARNRVGPGEEIGFRQFIGYQLDQELLDAYIASLREDYGVRTDPNAIANLFSDAY</sequence>
<evidence type="ECO:0000256" key="8">
    <source>
        <dbReference type="ARBA" id="ARBA00023186"/>
    </source>
</evidence>
<evidence type="ECO:0000256" key="12">
    <source>
        <dbReference type="ARBA" id="ARBA00040743"/>
    </source>
</evidence>
<evidence type="ECO:0000256" key="10">
    <source>
        <dbReference type="ARBA" id="ARBA00031484"/>
    </source>
</evidence>
<protein>
    <recommendedName>
        <fullName evidence="2">Parvulin-like PPIase</fullName>
    </recommendedName>
    <alternativeName>
        <fullName evidence="9">Peptidyl-prolyl cis-trans isomerase plp</fullName>
    </alternativeName>
    <alternativeName>
        <fullName evidence="12">Periplasmic chaperone PpiD</fullName>
    </alternativeName>
    <alternativeName>
        <fullName evidence="13">Periplasmic folding chaperone</fullName>
    </alternativeName>
    <alternativeName>
        <fullName evidence="10">Rotamase plp</fullName>
    </alternativeName>
</protein>
<evidence type="ECO:0000256" key="13">
    <source>
        <dbReference type="ARBA" id="ARBA00042775"/>
    </source>
</evidence>
<dbReference type="PANTHER" id="PTHR47529:SF1">
    <property type="entry name" value="PERIPLASMIC CHAPERONE PPID"/>
    <property type="match status" value="1"/>
</dbReference>
<evidence type="ECO:0000256" key="5">
    <source>
        <dbReference type="ARBA" id="ARBA00022692"/>
    </source>
</evidence>
<dbReference type="RefSeq" id="WP_159462522.1">
    <property type="nucleotide sequence ID" value="NZ_FZQA01000010.1"/>
</dbReference>
<evidence type="ECO:0000313" key="17">
    <source>
        <dbReference type="Proteomes" id="UP000198346"/>
    </source>
</evidence>
<evidence type="ECO:0000256" key="7">
    <source>
        <dbReference type="ARBA" id="ARBA00023136"/>
    </source>
</evidence>
<dbReference type="Pfam" id="PF13624">
    <property type="entry name" value="SurA_N_3"/>
    <property type="match status" value="1"/>
</dbReference>
<evidence type="ECO:0000256" key="3">
    <source>
        <dbReference type="ARBA" id="ARBA00022475"/>
    </source>
</evidence>
<evidence type="ECO:0000256" key="2">
    <source>
        <dbReference type="ARBA" id="ARBA00018370"/>
    </source>
</evidence>
<dbReference type="InterPro" id="IPR052029">
    <property type="entry name" value="PpiD_chaperone"/>
</dbReference>
<evidence type="ECO:0000256" key="6">
    <source>
        <dbReference type="ARBA" id="ARBA00022989"/>
    </source>
</evidence>
<proteinExistence type="inferred from homology"/>
<keyword evidence="17" id="KW-1185">Reference proteome</keyword>
<dbReference type="Pfam" id="PF13145">
    <property type="entry name" value="Rotamase_2"/>
    <property type="match status" value="1"/>
</dbReference>
<keyword evidence="8" id="KW-0143">Chaperone</keyword>
<dbReference type="OrthoDB" id="9768393at2"/>
<evidence type="ECO:0000259" key="15">
    <source>
        <dbReference type="Pfam" id="PF13145"/>
    </source>
</evidence>
<dbReference type="PANTHER" id="PTHR47529">
    <property type="entry name" value="PEPTIDYL-PROLYL CIS-TRANS ISOMERASE D"/>
    <property type="match status" value="1"/>
</dbReference>
<evidence type="ECO:0000256" key="1">
    <source>
        <dbReference type="ARBA" id="ARBA00004382"/>
    </source>
</evidence>
<keyword evidence="3" id="KW-1003">Cell membrane</keyword>
<keyword evidence="6 14" id="KW-1133">Transmembrane helix</keyword>
<keyword evidence="5 14" id="KW-0812">Transmembrane</keyword>
<dbReference type="Gene3D" id="3.10.50.40">
    <property type="match status" value="1"/>
</dbReference>
<dbReference type="EMBL" id="FZQA01000010">
    <property type="protein sequence ID" value="SNT75834.1"/>
    <property type="molecule type" value="Genomic_DNA"/>
</dbReference>
<dbReference type="GO" id="GO:0005886">
    <property type="term" value="C:plasma membrane"/>
    <property type="evidence" value="ECO:0007669"/>
    <property type="project" value="UniProtKB-SubCell"/>
</dbReference>
<accession>A0A239PZY8</accession>
<feature type="domain" description="PpiC" evidence="15">
    <location>
        <begin position="248"/>
        <end position="370"/>
    </location>
</feature>